<protein>
    <submittedName>
        <fullName evidence="1 3">Uncharacterized protein</fullName>
    </submittedName>
</protein>
<evidence type="ECO:0000313" key="2">
    <source>
        <dbReference type="Proteomes" id="UP000272942"/>
    </source>
</evidence>
<dbReference type="WBParaSite" id="ECPE_0000457601-mRNA-1">
    <property type="protein sequence ID" value="ECPE_0000457601-mRNA-1"/>
    <property type="gene ID" value="ECPE_0000457601"/>
</dbReference>
<reference evidence="3" key="1">
    <citation type="submission" date="2016-06" db="UniProtKB">
        <authorList>
            <consortium name="WormBaseParasite"/>
        </authorList>
    </citation>
    <scope>IDENTIFICATION</scope>
</reference>
<organism evidence="3">
    <name type="scientific">Echinostoma caproni</name>
    <dbReference type="NCBI Taxonomy" id="27848"/>
    <lineage>
        <taxon>Eukaryota</taxon>
        <taxon>Metazoa</taxon>
        <taxon>Spiralia</taxon>
        <taxon>Lophotrochozoa</taxon>
        <taxon>Platyhelminthes</taxon>
        <taxon>Trematoda</taxon>
        <taxon>Digenea</taxon>
        <taxon>Plagiorchiida</taxon>
        <taxon>Echinostomata</taxon>
        <taxon>Echinostomatoidea</taxon>
        <taxon>Echinostomatidae</taxon>
        <taxon>Echinostoma</taxon>
    </lineage>
</organism>
<evidence type="ECO:0000313" key="1">
    <source>
        <dbReference type="EMBL" id="VDP72981.1"/>
    </source>
</evidence>
<accession>A0A183AC79</accession>
<dbReference type="Proteomes" id="UP000272942">
    <property type="component" value="Unassembled WGS sequence"/>
</dbReference>
<reference evidence="1 2" key="2">
    <citation type="submission" date="2018-11" db="EMBL/GenBank/DDBJ databases">
        <authorList>
            <consortium name="Pathogen Informatics"/>
        </authorList>
    </citation>
    <scope>NUCLEOTIDE SEQUENCE [LARGE SCALE GENOMIC DNA]</scope>
    <source>
        <strain evidence="1 2">Egypt</strain>
    </source>
</reference>
<proteinExistence type="predicted"/>
<keyword evidence="2" id="KW-1185">Reference proteome</keyword>
<evidence type="ECO:0000313" key="3">
    <source>
        <dbReference type="WBParaSite" id="ECPE_0000457601-mRNA-1"/>
    </source>
</evidence>
<dbReference type="AlphaFoldDB" id="A0A183AC79"/>
<sequence>MKAGFKSTLIQPVMQPPEDKCDLIEDFTHSVSIGDRLFEEEIASLEFDNEESLDEFVSNQVEHRNDGECEAVDAPEVISIREVQKLLDQLKLFASVNALSSGRLLERTIDLNSAFVDFQRRAKLRQTTIYDFAKNASL</sequence>
<name>A0A183AC79_9TREM</name>
<gene>
    <name evidence="1" type="ORF">ECPE_LOCUS4564</name>
</gene>
<dbReference type="EMBL" id="UZAN01041424">
    <property type="protein sequence ID" value="VDP72981.1"/>
    <property type="molecule type" value="Genomic_DNA"/>
</dbReference>